<proteinExistence type="predicted"/>
<organism evidence="1 2">
    <name type="scientific">Athelia psychrophila</name>
    <dbReference type="NCBI Taxonomy" id="1759441"/>
    <lineage>
        <taxon>Eukaryota</taxon>
        <taxon>Fungi</taxon>
        <taxon>Dikarya</taxon>
        <taxon>Basidiomycota</taxon>
        <taxon>Agaricomycotina</taxon>
        <taxon>Agaricomycetes</taxon>
        <taxon>Agaricomycetidae</taxon>
        <taxon>Atheliales</taxon>
        <taxon>Atheliaceae</taxon>
        <taxon>Athelia</taxon>
    </lineage>
</organism>
<reference evidence="1 2" key="1">
    <citation type="journal article" date="2016" name="Mol. Biol. Evol.">
        <title>Comparative Genomics of Early-Diverging Mushroom-Forming Fungi Provides Insights into the Origins of Lignocellulose Decay Capabilities.</title>
        <authorList>
            <person name="Nagy L.G."/>
            <person name="Riley R."/>
            <person name="Tritt A."/>
            <person name="Adam C."/>
            <person name="Daum C."/>
            <person name="Floudas D."/>
            <person name="Sun H."/>
            <person name="Yadav J.S."/>
            <person name="Pangilinan J."/>
            <person name="Larsson K.H."/>
            <person name="Matsuura K."/>
            <person name="Barry K."/>
            <person name="Labutti K."/>
            <person name="Kuo R."/>
            <person name="Ohm R.A."/>
            <person name="Bhattacharya S.S."/>
            <person name="Shirouzu T."/>
            <person name="Yoshinaga Y."/>
            <person name="Martin F.M."/>
            <person name="Grigoriev I.V."/>
            <person name="Hibbett D.S."/>
        </authorList>
    </citation>
    <scope>NUCLEOTIDE SEQUENCE [LARGE SCALE GENOMIC DNA]</scope>
    <source>
        <strain evidence="1 2">CBS 109695</strain>
    </source>
</reference>
<evidence type="ECO:0000313" key="2">
    <source>
        <dbReference type="Proteomes" id="UP000076532"/>
    </source>
</evidence>
<dbReference type="Proteomes" id="UP000076532">
    <property type="component" value="Unassembled WGS sequence"/>
</dbReference>
<keyword evidence="2" id="KW-1185">Reference proteome</keyword>
<protein>
    <submittedName>
        <fullName evidence="1">Uncharacterized protein</fullName>
    </submittedName>
</protein>
<dbReference type="OrthoDB" id="2956462at2759"/>
<dbReference type="EMBL" id="KV417709">
    <property type="protein sequence ID" value="KZP09007.1"/>
    <property type="molecule type" value="Genomic_DNA"/>
</dbReference>
<accession>A0A165XXY1</accession>
<gene>
    <name evidence="1" type="ORF">FIBSPDRAFT_1052028</name>
</gene>
<sequence>MSAVSLLQRLAGIESLSHIPLTTFLTLIHRASALKRDISLPQTLGTSIDCAPPVLPQSVALFLAESVQLSEELIHEFWGVFKNEIWKNPTVDERERIESEALQLHGHKGMEMGLDFTGCSAHGLEASLQCAAHLAVLHFLLTLRRHGSLPIICVHEKFGADVCVGPSPAGAMGVLDIVGGYEFNI</sequence>
<dbReference type="AlphaFoldDB" id="A0A165XXY1"/>
<evidence type="ECO:0000313" key="1">
    <source>
        <dbReference type="EMBL" id="KZP09007.1"/>
    </source>
</evidence>
<name>A0A165XXY1_9AGAM</name>